<accession>A0A5S5MDL0</accession>
<comment type="catalytic activity">
    <reaction evidence="4">
        <text>N(1)-(5-phospho-beta-D-ribosyl)glycinamide + (6R)-10-formyltetrahydrofolate = N(2)-formyl-N(1)-(5-phospho-beta-D-ribosyl)glycinamide + (6S)-5,6,7,8-tetrahydrofolate + H(+)</text>
        <dbReference type="Rhea" id="RHEA:15053"/>
        <dbReference type="ChEBI" id="CHEBI:15378"/>
        <dbReference type="ChEBI" id="CHEBI:57453"/>
        <dbReference type="ChEBI" id="CHEBI:143788"/>
        <dbReference type="ChEBI" id="CHEBI:147286"/>
        <dbReference type="ChEBI" id="CHEBI:195366"/>
        <dbReference type="EC" id="2.1.2.2"/>
    </reaction>
</comment>
<dbReference type="Gene3D" id="3.40.50.170">
    <property type="entry name" value="Formyl transferase, N-terminal domain"/>
    <property type="match status" value="1"/>
</dbReference>
<reference evidence="6 7" key="1">
    <citation type="submission" date="2019-06" db="EMBL/GenBank/DDBJ databases">
        <title>Desulfobotulus mexicanus sp. nov., a novel sulfate-reducing bacterium isolated from the sediment of an alkaline crater lake in Mexico.</title>
        <authorList>
            <person name="Hirschler-Rea A."/>
        </authorList>
    </citation>
    <scope>NUCLEOTIDE SEQUENCE [LARGE SCALE GENOMIC DNA]</scope>
    <source>
        <strain evidence="6 7">PAR22N</strain>
    </source>
</reference>
<dbReference type="CDD" id="cd08645">
    <property type="entry name" value="FMT_core_GART"/>
    <property type="match status" value="1"/>
</dbReference>
<feature type="domain" description="Formyl transferase N-terminal" evidence="5">
    <location>
        <begin position="7"/>
        <end position="228"/>
    </location>
</feature>
<dbReference type="UniPathway" id="UPA00074">
    <property type="reaction ID" value="UER00126"/>
</dbReference>
<dbReference type="Proteomes" id="UP000321899">
    <property type="component" value="Unassembled WGS sequence"/>
</dbReference>
<protein>
    <recommendedName>
        <fullName evidence="4">Phosphoribosylglycinamide formyltransferase</fullName>
        <ecNumber evidence="4">2.1.2.2</ecNumber>
    </recommendedName>
    <alternativeName>
        <fullName evidence="4">5'-phosphoribosylglycinamide transformylase</fullName>
    </alternativeName>
    <alternativeName>
        <fullName evidence="4">GAR transformylase</fullName>
        <shortName evidence="4">GART</shortName>
    </alternativeName>
</protein>
<feature type="site" description="Raises pKa of active site His" evidence="4">
    <location>
        <position position="192"/>
    </location>
</feature>
<proteinExistence type="inferred from homology"/>
<organism evidence="6 7">
    <name type="scientific">Desulfobotulus mexicanus</name>
    <dbReference type="NCBI Taxonomy" id="2586642"/>
    <lineage>
        <taxon>Bacteria</taxon>
        <taxon>Pseudomonadati</taxon>
        <taxon>Thermodesulfobacteriota</taxon>
        <taxon>Desulfobacteria</taxon>
        <taxon>Desulfobacterales</taxon>
        <taxon>Desulfobacteraceae</taxon>
        <taxon>Desulfobotulus</taxon>
    </lineage>
</organism>
<dbReference type="GO" id="GO:0004644">
    <property type="term" value="F:phosphoribosylglycinamide formyltransferase activity"/>
    <property type="evidence" value="ECO:0007669"/>
    <property type="project" value="UniProtKB-UniRule"/>
</dbReference>
<evidence type="ECO:0000313" key="7">
    <source>
        <dbReference type="Proteomes" id="UP000321899"/>
    </source>
</evidence>
<dbReference type="AlphaFoldDB" id="A0A5S5MDL0"/>
<keyword evidence="3 4" id="KW-0658">Purine biosynthesis</keyword>
<dbReference type="Pfam" id="PF00551">
    <property type="entry name" value="Formyl_trans_N"/>
    <property type="match status" value="1"/>
</dbReference>
<evidence type="ECO:0000256" key="4">
    <source>
        <dbReference type="HAMAP-Rule" id="MF_01930"/>
    </source>
</evidence>
<feature type="binding site" evidence="4">
    <location>
        <position position="86"/>
    </location>
    <ligand>
        <name>(6R)-10-formyltetrahydrofolate</name>
        <dbReference type="ChEBI" id="CHEBI:195366"/>
    </ligand>
</feature>
<comment type="similarity">
    <text evidence="4">Belongs to the GART family.</text>
</comment>
<feature type="binding site" evidence="4">
    <location>
        <position position="154"/>
    </location>
    <ligand>
        <name>(6R)-10-formyltetrahydrofolate</name>
        <dbReference type="ChEBI" id="CHEBI:195366"/>
    </ligand>
</feature>
<dbReference type="HAMAP" id="MF_01930">
    <property type="entry name" value="PurN"/>
    <property type="match status" value="1"/>
</dbReference>
<evidence type="ECO:0000256" key="2">
    <source>
        <dbReference type="ARBA" id="ARBA00022679"/>
    </source>
</evidence>
<dbReference type="InterPro" id="IPR002376">
    <property type="entry name" value="Formyl_transf_N"/>
</dbReference>
<gene>
    <name evidence="4 6" type="primary">purN</name>
    <name evidence="6" type="ORF">FIM25_13475</name>
</gene>
<name>A0A5S5MDL0_9BACT</name>
<keyword evidence="2 4" id="KW-0808">Transferase</keyword>
<dbReference type="PANTHER" id="PTHR43369:SF2">
    <property type="entry name" value="PHOSPHORIBOSYLGLYCINAMIDE FORMYLTRANSFERASE"/>
    <property type="match status" value="1"/>
</dbReference>
<dbReference type="InterPro" id="IPR004607">
    <property type="entry name" value="GART"/>
</dbReference>
<comment type="caution">
    <text evidence="4">Lacks conserved residue(s) required for the propagation of feature annotation.</text>
</comment>
<dbReference type="EMBL" id="VDMB01000021">
    <property type="protein sequence ID" value="TYT73781.1"/>
    <property type="molecule type" value="Genomic_DNA"/>
</dbReference>
<dbReference type="PANTHER" id="PTHR43369">
    <property type="entry name" value="PHOSPHORIBOSYLGLYCINAMIDE FORMYLTRANSFERASE"/>
    <property type="match status" value="1"/>
</dbReference>
<evidence type="ECO:0000256" key="1">
    <source>
        <dbReference type="ARBA" id="ARBA00005054"/>
    </source>
</evidence>
<dbReference type="RefSeq" id="WP_139450346.1">
    <property type="nucleotide sequence ID" value="NZ_VDMB01000021.1"/>
</dbReference>
<comment type="function">
    <text evidence="4">Catalyzes the transfer of a formyl group from 10-formyltetrahydrofolate to 5-phospho-ribosyl-glycinamide (GAR), producing 5-phospho-ribosyl-N-formylglycinamide (FGAR) and tetrahydrofolate.</text>
</comment>
<feature type="active site" description="Proton donor" evidence="4">
    <location>
        <position position="156"/>
    </location>
</feature>
<dbReference type="SUPFAM" id="SSF53328">
    <property type="entry name" value="Formyltransferase"/>
    <property type="match status" value="1"/>
</dbReference>
<dbReference type="GO" id="GO:0006189">
    <property type="term" value="P:'de novo' IMP biosynthetic process"/>
    <property type="evidence" value="ECO:0007669"/>
    <property type="project" value="UniProtKB-UniRule"/>
</dbReference>
<evidence type="ECO:0000259" key="5">
    <source>
        <dbReference type="Pfam" id="PF00551"/>
    </source>
</evidence>
<comment type="caution">
    <text evidence="6">The sequence shown here is derived from an EMBL/GenBank/DDBJ whole genome shotgun (WGS) entry which is preliminary data.</text>
</comment>
<sequence length="257" mass="28087">MKKKLGLAILLSGGGSNAQAIMDACRSGVLNAEVRIVGADRLSAGGLDRAADMGVDHFVVDYKSILQDKGEAFACPSDLDLGDILKKQNLFPSDSEPEKVRHFFMRRAAAERMLLDALLPFEPDLIVLAGFMRTLSPYFIDRVQKPGELPKIMNIHPALLPAFPGTDGYGDTFRHGCRVGGCTVHFVDYGEDSGPIVGQAAFPIMPGDSLEDVKRRGLGEEWKLYPECISLYAEGRLALENRPQRSGAVRRVVRVLS</sequence>
<comment type="pathway">
    <text evidence="1 4">Purine metabolism; IMP biosynthesis via de novo pathway; N(2)-formyl-N(1)-(5-phospho-D-ribosyl)glycinamide from N(1)-(5-phospho-D-ribosyl)glycinamide (10-formyl THF route): step 1/1.</text>
</comment>
<dbReference type="NCBIfam" id="TIGR00639">
    <property type="entry name" value="PurN"/>
    <property type="match status" value="1"/>
</dbReference>
<dbReference type="OrthoDB" id="9806170at2"/>
<feature type="binding site" evidence="4">
    <location>
        <begin position="15"/>
        <end position="17"/>
    </location>
    <ligand>
        <name>N(1)-(5-phospho-beta-D-ribosyl)glycinamide</name>
        <dbReference type="ChEBI" id="CHEBI:143788"/>
    </ligand>
</feature>
<evidence type="ECO:0000313" key="6">
    <source>
        <dbReference type="EMBL" id="TYT73781.1"/>
    </source>
</evidence>
<dbReference type="EC" id="2.1.2.2" evidence="4"/>
<keyword evidence="7" id="KW-1185">Reference proteome</keyword>
<dbReference type="GO" id="GO:0005829">
    <property type="term" value="C:cytosol"/>
    <property type="evidence" value="ECO:0007669"/>
    <property type="project" value="TreeGrafter"/>
</dbReference>
<evidence type="ECO:0000256" key="3">
    <source>
        <dbReference type="ARBA" id="ARBA00022755"/>
    </source>
</evidence>
<dbReference type="InterPro" id="IPR036477">
    <property type="entry name" value="Formyl_transf_N_sf"/>
</dbReference>